<evidence type="ECO:0000256" key="1">
    <source>
        <dbReference type="ARBA" id="ARBA00022737"/>
    </source>
</evidence>
<feature type="coiled-coil region" evidence="4">
    <location>
        <begin position="214"/>
        <end position="244"/>
    </location>
</feature>
<dbReference type="AlphaFoldDB" id="A0A6I9VPZ6"/>
<sequence>MQRTGEVNEEKKTWTEEERLELAAKLDAELDEYINSLEKKSYTEGWPEDRWQEEMEKHPFFMKKAPEPGEELSPLMEGLQKLKYGEDENTPEELATNYKEDGNFNYKYKKYRLAILSYTEGIRTKCKDNDLMAQLHNNRAAAHFMLQNYRSCLNDCKLALKFKPEYPKALSRAATCCFHIKDYTQCIDLCEQFLNNNPNDKRILKLRADAVLAQKSLQRDKRKQERTEKKLEKEEEKLLEIILRRGITLELMNAKQKLELNDLEPQLPQIALCKVHLEGDKLVWPVMFLYPEAQQTDFVQNFHEDTLLIDQLIEMFEKPLDWDVKHRYTVNNINIYFEGKNKCSVHTVDVQLTLGEILRDKQFVVRGGTPAFLILVKSSEAEERFLANY</sequence>
<evidence type="ECO:0000256" key="4">
    <source>
        <dbReference type="SAM" id="Coils"/>
    </source>
</evidence>
<keyword evidence="4" id="KW-0175">Coiled coil</keyword>
<dbReference type="GO" id="GO:0005829">
    <property type="term" value="C:cytosol"/>
    <property type="evidence" value="ECO:0007669"/>
    <property type="project" value="TreeGrafter"/>
</dbReference>
<feature type="domain" description="Cns1/TTC4 wheel" evidence="5">
    <location>
        <begin position="280"/>
        <end position="383"/>
    </location>
</feature>
<dbReference type="GeneID" id="105422923"/>
<evidence type="ECO:0000313" key="6">
    <source>
        <dbReference type="Proteomes" id="UP000504615"/>
    </source>
</evidence>
<dbReference type="InterPro" id="IPR044059">
    <property type="entry name" value="Csn1/TTC4_wheel"/>
</dbReference>
<reference evidence="7" key="1">
    <citation type="submission" date="2025-08" db="UniProtKB">
        <authorList>
            <consortium name="RefSeq"/>
        </authorList>
    </citation>
    <scope>IDENTIFICATION</scope>
</reference>
<dbReference type="InterPro" id="IPR019734">
    <property type="entry name" value="TPR_rpt"/>
</dbReference>
<dbReference type="Pfam" id="PF18972">
    <property type="entry name" value="Wheel"/>
    <property type="match status" value="1"/>
</dbReference>
<dbReference type="GO" id="GO:0030544">
    <property type="term" value="F:Hsp70 protein binding"/>
    <property type="evidence" value="ECO:0007669"/>
    <property type="project" value="TreeGrafter"/>
</dbReference>
<dbReference type="PANTHER" id="PTHR46035">
    <property type="entry name" value="TETRATRICOPEPTIDE REPEAT PROTEIN 4"/>
    <property type="match status" value="1"/>
</dbReference>
<proteinExistence type="inferred from homology"/>
<dbReference type="CDD" id="cd21380">
    <property type="entry name" value="CTWD_Cns1"/>
    <property type="match status" value="1"/>
</dbReference>
<dbReference type="CTD" id="35565"/>
<protein>
    <submittedName>
        <fullName evidence="7">Tetratricopeptide repeat protein 4</fullName>
    </submittedName>
</protein>
<dbReference type="PANTHER" id="PTHR46035:SF1">
    <property type="entry name" value="TETRATRICOPEPTIDE REPEAT PROTEIN 4"/>
    <property type="match status" value="1"/>
</dbReference>
<name>A0A6I9VPZ6_9HYME</name>
<organism evidence="6 7">
    <name type="scientific">Pogonomyrmex barbatus</name>
    <name type="common">red harvester ant</name>
    <dbReference type="NCBI Taxonomy" id="144034"/>
    <lineage>
        <taxon>Eukaryota</taxon>
        <taxon>Metazoa</taxon>
        <taxon>Ecdysozoa</taxon>
        <taxon>Arthropoda</taxon>
        <taxon>Hexapoda</taxon>
        <taxon>Insecta</taxon>
        <taxon>Pterygota</taxon>
        <taxon>Neoptera</taxon>
        <taxon>Endopterygota</taxon>
        <taxon>Hymenoptera</taxon>
        <taxon>Apocrita</taxon>
        <taxon>Aculeata</taxon>
        <taxon>Formicoidea</taxon>
        <taxon>Formicidae</taxon>
        <taxon>Myrmicinae</taxon>
        <taxon>Pogonomyrmex</taxon>
    </lineage>
</organism>
<keyword evidence="2" id="KW-0802">TPR repeat</keyword>
<dbReference type="GO" id="GO:0005634">
    <property type="term" value="C:nucleus"/>
    <property type="evidence" value="ECO:0007669"/>
    <property type="project" value="TreeGrafter"/>
</dbReference>
<dbReference type="OrthoDB" id="420195at2759"/>
<dbReference type="RefSeq" id="XP_011630804.1">
    <property type="nucleotide sequence ID" value="XM_011632502.2"/>
</dbReference>
<dbReference type="SUPFAM" id="SSF48452">
    <property type="entry name" value="TPR-like"/>
    <property type="match status" value="1"/>
</dbReference>
<dbReference type="Proteomes" id="UP000504615">
    <property type="component" value="Unplaced"/>
</dbReference>
<dbReference type="GO" id="GO:0006457">
    <property type="term" value="P:protein folding"/>
    <property type="evidence" value="ECO:0007669"/>
    <property type="project" value="TreeGrafter"/>
</dbReference>
<dbReference type="SMART" id="SM00028">
    <property type="entry name" value="TPR"/>
    <property type="match status" value="2"/>
</dbReference>
<dbReference type="Gene3D" id="1.25.40.10">
    <property type="entry name" value="Tetratricopeptide repeat domain"/>
    <property type="match status" value="1"/>
</dbReference>
<evidence type="ECO:0000256" key="2">
    <source>
        <dbReference type="ARBA" id="ARBA00022803"/>
    </source>
</evidence>
<evidence type="ECO:0000259" key="5">
    <source>
        <dbReference type="Pfam" id="PF18972"/>
    </source>
</evidence>
<dbReference type="InterPro" id="IPR011990">
    <property type="entry name" value="TPR-like_helical_dom_sf"/>
</dbReference>
<keyword evidence="1" id="KW-0677">Repeat</keyword>
<dbReference type="GO" id="GO:0051879">
    <property type="term" value="F:Hsp90 protein binding"/>
    <property type="evidence" value="ECO:0007669"/>
    <property type="project" value="InterPro"/>
</dbReference>
<evidence type="ECO:0000313" key="7">
    <source>
        <dbReference type="RefSeq" id="XP_011630804.1"/>
    </source>
</evidence>
<dbReference type="KEGG" id="pbar:105422923"/>
<accession>A0A6I9VPZ6</accession>
<keyword evidence="6" id="KW-1185">Reference proteome</keyword>
<comment type="similarity">
    <text evidence="3">Belongs to the TTC4 family.</text>
</comment>
<evidence type="ECO:0000256" key="3">
    <source>
        <dbReference type="ARBA" id="ARBA00023602"/>
    </source>
</evidence>
<gene>
    <name evidence="7" type="primary">LOC105422923</name>
</gene>